<dbReference type="PANTHER" id="PTHR43792">
    <property type="entry name" value="GNAT FAMILY, PUTATIVE (AFU_ORTHOLOGUE AFUA_3G00765)-RELATED-RELATED"/>
    <property type="match status" value="1"/>
</dbReference>
<dbReference type="EC" id="2.3.1.158" evidence="2"/>
<dbReference type="InterPro" id="IPR000182">
    <property type="entry name" value="GNAT_dom"/>
</dbReference>
<feature type="domain" description="N-acetyltransferase" evidence="1">
    <location>
        <begin position="8"/>
        <end position="171"/>
    </location>
</feature>
<dbReference type="PROSITE" id="PS51186">
    <property type="entry name" value="GNAT"/>
    <property type="match status" value="1"/>
</dbReference>
<sequence>MLAETERLILREIGLDDWESIHTYTVSPEVTKYTAWGPNTEQDTTAYIEQVLQSQQEEPRSQYDLAVCLKTDGTLVGSVGIYTEGTNAEMGYVMNPQYQGRGFAAEANHALLGLGFNTLGVHRIYAKCRPNNKASERVMQKIGMEYEGLMREHWFYKGAFHDSLLYSILAREYAQLQKADIG</sequence>
<keyword evidence="2" id="KW-0808">Transferase</keyword>
<dbReference type="GO" id="GO:0046027">
    <property type="term" value="F:phospholipid:diacylglycerol acyltransferase activity"/>
    <property type="evidence" value="ECO:0007669"/>
    <property type="project" value="UniProtKB-EC"/>
</dbReference>
<dbReference type="EMBL" id="PRLG01000008">
    <property type="protein sequence ID" value="PYY30412.1"/>
    <property type="molecule type" value="Genomic_DNA"/>
</dbReference>
<evidence type="ECO:0000313" key="2">
    <source>
        <dbReference type="EMBL" id="PYY30412.1"/>
    </source>
</evidence>
<name>A0A2W0CK05_9BACL</name>
<organism evidence="2 3">
    <name type="scientific">Paenibacillus illinoisensis</name>
    <dbReference type="NCBI Taxonomy" id="59845"/>
    <lineage>
        <taxon>Bacteria</taxon>
        <taxon>Bacillati</taxon>
        <taxon>Bacillota</taxon>
        <taxon>Bacilli</taxon>
        <taxon>Bacillales</taxon>
        <taxon>Paenibacillaceae</taxon>
        <taxon>Paenibacillus</taxon>
    </lineage>
</organism>
<comment type="caution">
    <text evidence="2">The sequence shown here is derived from an EMBL/GenBank/DDBJ whole genome shotgun (WGS) entry which is preliminary data.</text>
</comment>
<dbReference type="AlphaFoldDB" id="A0A2W0CK05"/>
<protein>
    <submittedName>
        <fullName evidence="2">GCN5 family acetyltransferase</fullName>
        <ecNumber evidence="2">2.3.1.158</ecNumber>
    </submittedName>
</protein>
<dbReference type="InterPro" id="IPR016181">
    <property type="entry name" value="Acyl_CoA_acyltransferase"/>
</dbReference>
<gene>
    <name evidence="2" type="ORF">PIL02S_00962</name>
</gene>
<dbReference type="SUPFAM" id="SSF55729">
    <property type="entry name" value="Acyl-CoA N-acyltransferases (Nat)"/>
    <property type="match status" value="1"/>
</dbReference>
<dbReference type="Pfam" id="PF13302">
    <property type="entry name" value="Acetyltransf_3"/>
    <property type="match status" value="1"/>
</dbReference>
<dbReference type="Gene3D" id="3.40.630.30">
    <property type="match status" value="1"/>
</dbReference>
<dbReference type="InterPro" id="IPR051531">
    <property type="entry name" value="N-acetyltransferase"/>
</dbReference>
<proteinExistence type="predicted"/>
<evidence type="ECO:0000313" key="3">
    <source>
        <dbReference type="Proteomes" id="UP000247459"/>
    </source>
</evidence>
<accession>A0A2W0CK05</accession>
<reference evidence="2 3" key="1">
    <citation type="submission" date="2018-01" db="EMBL/GenBank/DDBJ databases">
        <title>Genome sequence of the PGP bacterium Paenibacillus illinoisensis E3.</title>
        <authorList>
            <person name="Rolli E."/>
            <person name="Marasco R."/>
            <person name="Bessem C."/>
            <person name="Michoud G."/>
            <person name="Gaiarsa S."/>
            <person name="Borin S."/>
            <person name="Daffonchio D."/>
        </authorList>
    </citation>
    <scope>NUCLEOTIDE SEQUENCE [LARGE SCALE GENOMIC DNA]</scope>
    <source>
        <strain evidence="2 3">E3</strain>
    </source>
</reference>
<dbReference type="OrthoDB" id="9785602at2"/>
<dbReference type="Proteomes" id="UP000247459">
    <property type="component" value="Unassembled WGS sequence"/>
</dbReference>
<evidence type="ECO:0000259" key="1">
    <source>
        <dbReference type="PROSITE" id="PS51186"/>
    </source>
</evidence>
<keyword evidence="2" id="KW-0012">Acyltransferase</keyword>
<dbReference type="RefSeq" id="WP_110756653.1">
    <property type="nucleotide sequence ID" value="NZ_PRLG01000008.1"/>
</dbReference>